<keyword evidence="5" id="KW-0963">Cytoplasm</keyword>
<comment type="catalytic activity">
    <reaction evidence="3">
        <text>glycyl-tRNA(Ala) + H2O = tRNA(Ala) + glycine + H(+)</text>
        <dbReference type="Rhea" id="RHEA:53744"/>
        <dbReference type="Rhea" id="RHEA-COMP:9657"/>
        <dbReference type="Rhea" id="RHEA-COMP:13640"/>
        <dbReference type="ChEBI" id="CHEBI:15377"/>
        <dbReference type="ChEBI" id="CHEBI:15378"/>
        <dbReference type="ChEBI" id="CHEBI:57305"/>
        <dbReference type="ChEBI" id="CHEBI:78442"/>
        <dbReference type="ChEBI" id="CHEBI:78522"/>
        <dbReference type="EC" id="3.1.1.96"/>
    </reaction>
</comment>
<evidence type="ECO:0000313" key="7">
    <source>
        <dbReference type="Proteomes" id="UP000030763"/>
    </source>
</evidence>
<dbReference type="EC" id="3.1.1.96" evidence="2 5"/>
<evidence type="ECO:0000313" key="6">
    <source>
        <dbReference type="EMBL" id="CDJ58596.1"/>
    </source>
</evidence>
<comment type="catalytic activity">
    <reaction evidence="4">
        <text>a D-aminoacyl-tRNA + H2O = a tRNA + a D-alpha-amino acid + H(+)</text>
        <dbReference type="Rhea" id="RHEA:13953"/>
        <dbReference type="Rhea" id="RHEA-COMP:10123"/>
        <dbReference type="Rhea" id="RHEA-COMP:10124"/>
        <dbReference type="ChEBI" id="CHEBI:15377"/>
        <dbReference type="ChEBI" id="CHEBI:15378"/>
        <dbReference type="ChEBI" id="CHEBI:59871"/>
        <dbReference type="ChEBI" id="CHEBI:78442"/>
        <dbReference type="ChEBI" id="CHEBI:79333"/>
        <dbReference type="EC" id="3.1.1.96"/>
    </reaction>
</comment>
<evidence type="ECO:0000256" key="5">
    <source>
        <dbReference type="RuleBase" id="RU003470"/>
    </source>
</evidence>
<dbReference type="InterPro" id="IPR023509">
    <property type="entry name" value="DTD-like_sf"/>
</dbReference>
<keyword evidence="7" id="KW-1185">Reference proteome</keyword>
<dbReference type="PANTHER" id="PTHR10472">
    <property type="entry name" value="D-TYROSYL-TRNA TYR DEACYLASE"/>
    <property type="match status" value="1"/>
</dbReference>
<evidence type="ECO:0000256" key="2">
    <source>
        <dbReference type="ARBA" id="ARBA00013056"/>
    </source>
</evidence>
<dbReference type="OMA" id="VFGADMK"/>
<dbReference type="InterPro" id="IPR003732">
    <property type="entry name" value="Daa-tRNA_deacyls_DTD"/>
</dbReference>
<evidence type="ECO:0000256" key="3">
    <source>
        <dbReference type="ARBA" id="ARBA00047676"/>
    </source>
</evidence>
<dbReference type="Pfam" id="PF02580">
    <property type="entry name" value="Tyr_Deacylase"/>
    <property type="match status" value="1"/>
</dbReference>
<dbReference type="FunFam" id="3.50.80.10:FF:000001">
    <property type="entry name" value="D-aminoacyl-tRNA deacylase"/>
    <property type="match status" value="1"/>
</dbReference>
<dbReference type="RefSeq" id="XP_013335244.1">
    <property type="nucleotide sequence ID" value="XM_013479790.1"/>
</dbReference>
<accession>U6M3L9</accession>
<dbReference type="PANTHER" id="PTHR10472:SF5">
    <property type="entry name" value="D-AMINOACYL-TRNA DEACYLASE 1"/>
    <property type="match status" value="1"/>
</dbReference>
<dbReference type="Gene3D" id="3.50.80.10">
    <property type="entry name" value="D-tyrosyl-tRNA(Tyr) deacylase"/>
    <property type="match status" value="1"/>
</dbReference>
<dbReference type="GO" id="GO:0106026">
    <property type="term" value="F:Gly-tRNA(Ala) deacylase activity"/>
    <property type="evidence" value="ECO:0007669"/>
    <property type="project" value="RHEA"/>
</dbReference>
<evidence type="ECO:0000256" key="4">
    <source>
        <dbReference type="ARBA" id="ARBA00048018"/>
    </source>
</evidence>
<keyword evidence="5" id="KW-0820">tRNA-binding</keyword>
<dbReference type="GO" id="GO:0000049">
    <property type="term" value="F:tRNA binding"/>
    <property type="evidence" value="ECO:0007669"/>
    <property type="project" value="UniProtKB-KW"/>
</dbReference>
<dbReference type="EMBL" id="HG719745">
    <property type="protein sequence ID" value="CDJ58596.1"/>
    <property type="molecule type" value="Genomic_DNA"/>
</dbReference>
<organism evidence="6 7">
    <name type="scientific">Eimeria maxima</name>
    <name type="common">Coccidian parasite</name>
    <dbReference type="NCBI Taxonomy" id="5804"/>
    <lineage>
        <taxon>Eukaryota</taxon>
        <taxon>Sar</taxon>
        <taxon>Alveolata</taxon>
        <taxon>Apicomplexa</taxon>
        <taxon>Conoidasida</taxon>
        <taxon>Coccidia</taxon>
        <taxon>Eucoccidiorida</taxon>
        <taxon>Eimeriorina</taxon>
        <taxon>Eimeriidae</taxon>
        <taxon>Eimeria</taxon>
    </lineage>
</organism>
<dbReference type="GO" id="GO:0051500">
    <property type="term" value="F:D-tyrosyl-tRNA(Tyr) deacylase activity"/>
    <property type="evidence" value="ECO:0007669"/>
    <property type="project" value="TreeGrafter"/>
</dbReference>
<keyword evidence="6" id="KW-0030">Aminoacyl-tRNA synthetase</keyword>
<comment type="subcellular location">
    <subcellularLocation>
        <location evidence="5">Cytoplasm</location>
    </subcellularLocation>
</comment>
<sequence length="139" mass="15709">MKLVFQRVEGAAVKVVETGEEIARIGKGLLCLVGIGKKDHRVDLDYGVKKCLGTRLWDAADKPWQKSVVDMDYEVLVVSNFTLQAQTKKGFQPDFSAALSPNEARPLYDLFVDTLKKKYKPEKIQTGQFQTRMHVFFGV</sequence>
<keyword evidence="6" id="KW-0436">Ligase</keyword>
<comment type="similarity">
    <text evidence="1 5">Belongs to the DTD family.</text>
</comment>
<dbReference type="GeneID" id="25335665"/>
<protein>
    <recommendedName>
        <fullName evidence="2 5">D-aminoacyl-tRNA deacylase</fullName>
        <ecNumber evidence="2 5">3.1.1.96</ecNumber>
    </recommendedName>
</protein>
<dbReference type="OrthoDB" id="275783at2759"/>
<proteinExistence type="inferred from homology"/>
<dbReference type="NCBIfam" id="TIGR00256">
    <property type="entry name" value="D-aminoacyl-tRNA deacylase"/>
    <property type="match status" value="1"/>
</dbReference>
<dbReference type="GO" id="GO:0004812">
    <property type="term" value="F:aminoacyl-tRNA ligase activity"/>
    <property type="evidence" value="ECO:0007669"/>
    <property type="project" value="UniProtKB-KW"/>
</dbReference>
<keyword evidence="5" id="KW-0694">RNA-binding</keyword>
<dbReference type="AlphaFoldDB" id="U6M3L9"/>
<dbReference type="SUPFAM" id="SSF69500">
    <property type="entry name" value="DTD-like"/>
    <property type="match status" value="1"/>
</dbReference>
<evidence type="ECO:0000256" key="1">
    <source>
        <dbReference type="ARBA" id="ARBA00009673"/>
    </source>
</evidence>
<dbReference type="Proteomes" id="UP000030763">
    <property type="component" value="Unassembled WGS sequence"/>
</dbReference>
<reference evidence="6" key="2">
    <citation type="submission" date="2013-10" db="EMBL/GenBank/DDBJ databases">
        <authorList>
            <person name="Aslett M."/>
        </authorList>
    </citation>
    <scope>NUCLEOTIDE SEQUENCE [LARGE SCALE GENOMIC DNA]</scope>
    <source>
        <strain evidence="6">Weybridge</strain>
    </source>
</reference>
<dbReference type="VEuPathDB" id="ToxoDB:EMWEY_00016790"/>
<keyword evidence="5" id="KW-0378">Hydrolase</keyword>
<dbReference type="GO" id="GO:0005737">
    <property type="term" value="C:cytoplasm"/>
    <property type="evidence" value="ECO:0007669"/>
    <property type="project" value="UniProtKB-SubCell"/>
</dbReference>
<gene>
    <name evidence="6" type="ORF">EMWEY_00016790</name>
</gene>
<reference evidence="6" key="1">
    <citation type="submission" date="2013-10" db="EMBL/GenBank/DDBJ databases">
        <title>Genomic analysis of the causative agents of coccidiosis in chickens.</title>
        <authorList>
            <person name="Reid A.J."/>
            <person name="Blake D."/>
            <person name="Billington K."/>
            <person name="Browne H."/>
            <person name="Dunn M."/>
            <person name="Hung S."/>
            <person name="Kawahara F."/>
            <person name="Miranda-Saavedra D."/>
            <person name="Mourier T."/>
            <person name="Nagra H."/>
            <person name="Otto T.D."/>
            <person name="Rawlings N."/>
            <person name="Sanchez A."/>
            <person name="Sanders M."/>
            <person name="Subramaniam C."/>
            <person name="Tay Y."/>
            <person name="Dear P."/>
            <person name="Doerig C."/>
            <person name="Gruber A."/>
            <person name="Parkinson J."/>
            <person name="Shirley M."/>
            <person name="Wan K.L."/>
            <person name="Berriman M."/>
            <person name="Tomley F."/>
            <person name="Pain A."/>
        </authorList>
    </citation>
    <scope>NUCLEOTIDE SEQUENCE [LARGE SCALE GENOMIC DNA]</scope>
    <source>
        <strain evidence="6">Weybridge</strain>
    </source>
</reference>
<name>U6M3L9_EIMMA</name>